<evidence type="ECO:0000313" key="1">
    <source>
        <dbReference type="EMBL" id="KAK3188487.1"/>
    </source>
</evidence>
<dbReference type="Pfam" id="PF14223">
    <property type="entry name" value="Retrotran_gag_2"/>
    <property type="match status" value="1"/>
</dbReference>
<evidence type="ECO:0000313" key="2">
    <source>
        <dbReference type="Proteomes" id="UP001281410"/>
    </source>
</evidence>
<organism evidence="1 2">
    <name type="scientific">Dipteronia sinensis</name>
    <dbReference type="NCBI Taxonomy" id="43782"/>
    <lineage>
        <taxon>Eukaryota</taxon>
        <taxon>Viridiplantae</taxon>
        <taxon>Streptophyta</taxon>
        <taxon>Embryophyta</taxon>
        <taxon>Tracheophyta</taxon>
        <taxon>Spermatophyta</taxon>
        <taxon>Magnoliopsida</taxon>
        <taxon>eudicotyledons</taxon>
        <taxon>Gunneridae</taxon>
        <taxon>Pentapetalae</taxon>
        <taxon>rosids</taxon>
        <taxon>malvids</taxon>
        <taxon>Sapindales</taxon>
        <taxon>Sapindaceae</taxon>
        <taxon>Hippocastanoideae</taxon>
        <taxon>Acereae</taxon>
        <taxon>Dipteronia</taxon>
    </lineage>
</organism>
<dbReference type="PANTHER" id="PTHR47481">
    <property type="match status" value="1"/>
</dbReference>
<reference evidence="1" key="1">
    <citation type="journal article" date="2023" name="Plant J.">
        <title>Genome sequences and population genomics provide insights into the demographic history, inbreeding, and mutation load of two 'living fossil' tree species of Dipteronia.</title>
        <authorList>
            <person name="Feng Y."/>
            <person name="Comes H.P."/>
            <person name="Chen J."/>
            <person name="Zhu S."/>
            <person name="Lu R."/>
            <person name="Zhang X."/>
            <person name="Li P."/>
            <person name="Qiu J."/>
            <person name="Olsen K.M."/>
            <person name="Qiu Y."/>
        </authorList>
    </citation>
    <scope>NUCLEOTIDE SEQUENCE</scope>
    <source>
        <strain evidence="1">NBL</strain>
    </source>
</reference>
<accession>A0AAE0DV59</accession>
<sequence length="105" mass="11953">MSIQKYINKVKGLTDSLAALGEPVPEAKQVRFFLRGLEPEYDSFVTSITNRSDQPSLEEVHSLLMTHENQIEKRNSTNKLNLFQANLAAYDKGFRDISQIRIISP</sequence>
<dbReference type="EMBL" id="JANJYJ010000009">
    <property type="protein sequence ID" value="KAK3188487.1"/>
    <property type="molecule type" value="Genomic_DNA"/>
</dbReference>
<name>A0AAE0DV59_9ROSI</name>
<dbReference type="PANTHER" id="PTHR47481:SF22">
    <property type="entry name" value="RETROTRANSPOSON GAG DOMAIN-CONTAINING PROTEIN"/>
    <property type="match status" value="1"/>
</dbReference>
<comment type="caution">
    <text evidence="1">The sequence shown here is derived from an EMBL/GenBank/DDBJ whole genome shotgun (WGS) entry which is preliminary data.</text>
</comment>
<proteinExistence type="predicted"/>
<protein>
    <submittedName>
        <fullName evidence="1">Uncharacterized protein</fullName>
    </submittedName>
</protein>
<dbReference type="AlphaFoldDB" id="A0AAE0DV59"/>
<keyword evidence="2" id="KW-1185">Reference proteome</keyword>
<dbReference type="Proteomes" id="UP001281410">
    <property type="component" value="Unassembled WGS sequence"/>
</dbReference>
<gene>
    <name evidence="1" type="ORF">Dsin_028048</name>
</gene>